<dbReference type="AlphaFoldDB" id="J3PGV8"/>
<name>J3PGV8_GAET3</name>
<dbReference type="Proteomes" id="UP000006039">
    <property type="component" value="Unassembled WGS sequence"/>
</dbReference>
<reference evidence="1" key="3">
    <citation type="submission" date="2010-09" db="EMBL/GenBank/DDBJ databases">
        <title>Annotation of Gaeumannomyces graminis var. tritici R3-111a-1.</title>
        <authorList>
            <consortium name="The Broad Institute Genome Sequencing Platform"/>
            <person name="Ma L.-J."/>
            <person name="Dead R."/>
            <person name="Young S.K."/>
            <person name="Zeng Q."/>
            <person name="Gargeya S."/>
            <person name="Fitzgerald M."/>
            <person name="Haas B."/>
            <person name="Abouelleil A."/>
            <person name="Alvarado L."/>
            <person name="Arachchi H.M."/>
            <person name="Berlin A."/>
            <person name="Brown A."/>
            <person name="Chapman S.B."/>
            <person name="Chen Z."/>
            <person name="Dunbar C."/>
            <person name="Freedman E."/>
            <person name="Gearin G."/>
            <person name="Gellesch M."/>
            <person name="Goldberg J."/>
            <person name="Griggs A."/>
            <person name="Gujja S."/>
            <person name="Heiman D."/>
            <person name="Howarth C."/>
            <person name="Larson L."/>
            <person name="Lui A."/>
            <person name="MacDonald P.J.P."/>
            <person name="Mehta T."/>
            <person name="Montmayeur A."/>
            <person name="Murphy C."/>
            <person name="Neiman D."/>
            <person name="Pearson M."/>
            <person name="Priest M."/>
            <person name="Roberts A."/>
            <person name="Saif S."/>
            <person name="Shea T."/>
            <person name="Shenoy N."/>
            <person name="Sisk P."/>
            <person name="Stolte C."/>
            <person name="Sykes S."/>
            <person name="Yandava C."/>
            <person name="Wortman J."/>
            <person name="Nusbaum C."/>
            <person name="Birren B."/>
        </authorList>
    </citation>
    <scope>NUCLEOTIDE SEQUENCE</scope>
    <source>
        <strain evidence="1">R3-111a-1</strain>
    </source>
</reference>
<reference evidence="3" key="1">
    <citation type="submission" date="2010-07" db="EMBL/GenBank/DDBJ databases">
        <title>The genome sequence of Gaeumannomyces graminis var. tritici strain R3-111a-1.</title>
        <authorList>
            <consortium name="The Broad Institute Genome Sequencing Platform"/>
            <person name="Ma L.-J."/>
            <person name="Dead R."/>
            <person name="Young S."/>
            <person name="Zeng Q."/>
            <person name="Koehrsen M."/>
            <person name="Alvarado L."/>
            <person name="Berlin A."/>
            <person name="Chapman S.B."/>
            <person name="Chen Z."/>
            <person name="Freedman E."/>
            <person name="Gellesch M."/>
            <person name="Goldberg J."/>
            <person name="Griggs A."/>
            <person name="Gujja S."/>
            <person name="Heilman E.R."/>
            <person name="Heiman D."/>
            <person name="Hepburn T."/>
            <person name="Howarth C."/>
            <person name="Jen D."/>
            <person name="Larson L."/>
            <person name="Mehta T."/>
            <person name="Neiman D."/>
            <person name="Pearson M."/>
            <person name="Roberts A."/>
            <person name="Saif S."/>
            <person name="Shea T."/>
            <person name="Shenoy N."/>
            <person name="Sisk P."/>
            <person name="Stolte C."/>
            <person name="Sykes S."/>
            <person name="Walk T."/>
            <person name="White J."/>
            <person name="Yandava C."/>
            <person name="Haas B."/>
            <person name="Nusbaum C."/>
            <person name="Birren B."/>
        </authorList>
    </citation>
    <scope>NUCLEOTIDE SEQUENCE [LARGE SCALE GENOMIC DNA]</scope>
    <source>
        <strain evidence="3">R3-111a-1</strain>
    </source>
</reference>
<sequence length="53" mass="5866">MSLYCSQFTNMFEIALPIGSLPEASASVSKAKSLNPVTESIIQYHLQRESFLS</sequence>
<accession>J3PGV8</accession>
<reference evidence="2" key="4">
    <citation type="journal article" date="2015" name="G3 (Bethesda)">
        <title>Genome sequences of three phytopathogenic species of the Magnaporthaceae family of fungi.</title>
        <authorList>
            <person name="Okagaki L.H."/>
            <person name="Nunes C.C."/>
            <person name="Sailsbery J."/>
            <person name="Clay B."/>
            <person name="Brown D."/>
            <person name="John T."/>
            <person name="Oh Y."/>
            <person name="Young N."/>
            <person name="Fitzgerald M."/>
            <person name="Haas B.J."/>
            <person name="Zeng Q."/>
            <person name="Young S."/>
            <person name="Adiconis X."/>
            <person name="Fan L."/>
            <person name="Levin J.Z."/>
            <person name="Mitchell T.K."/>
            <person name="Okubara P.A."/>
            <person name="Farman M.L."/>
            <person name="Kohn L.M."/>
            <person name="Birren B."/>
            <person name="Ma L.-J."/>
            <person name="Dean R.A."/>
        </authorList>
    </citation>
    <scope>NUCLEOTIDE SEQUENCE</scope>
    <source>
        <strain evidence="2">R3-111a-1</strain>
    </source>
</reference>
<dbReference type="GeneID" id="20353196"/>
<reference evidence="1" key="2">
    <citation type="submission" date="2010-07" db="EMBL/GenBank/DDBJ databases">
        <authorList>
            <consortium name="The Broad Institute Genome Sequencing Platform"/>
            <consortium name="Broad Institute Genome Sequencing Center for Infectious Disease"/>
            <person name="Ma L.-J."/>
            <person name="Dead R."/>
            <person name="Young S."/>
            <person name="Zeng Q."/>
            <person name="Koehrsen M."/>
            <person name="Alvarado L."/>
            <person name="Berlin A."/>
            <person name="Chapman S.B."/>
            <person name="Chen Z."/>
            <person name="Freedman E."/>
            <person name="Gellesch M."/>
            <person name="Goldberg J."/>
            <person name="Griggs A."/>
            <person name="Gujja S."/>
            <person name="Heilman E.R."/>
            <person name="Heiman D."/>
            <person name="Hepburn T."/>
            <person name="Howarth C."/>
            <person name="Jen D."/>
            <person name="Larson L."/>
            <person name="Mehta T."/>
            <person name="Neiman D."/>
            <person name="Pearson M."/>
            <person name="Roberts A."/>
            <person name="Saif S."/>
            <person name="Shea T."/>
            <person name="Shenoy N."/>
            <person name="Sisk P."/>
            <person name="Stolte C."/>
            <person name="Sykes S."/>
            <person name="Walk T."/>
            <person name="White J."/>
            <person name="Yandava C."/>
            <person name="Haas B."/>
            <person name="Nusbaum C."/>
            <person name="Birren B."/>
        </authorList>
    </citation>
    <scope>NUCLEOTIDE SEQUENCE</scope>
    <source>
        <strain evidence="1">R3-111a-1</strain>
    </source>
</reference>
<reference evidence="2" key="5">
    <citation type="submission" date="2018-04" db="UniProtKB">
        <authorList>
            <consortium name="EnsemblFungi"/>
        </authorList>
    </citation>
    <scope>IDENTIFICATION</scope>
    <source>
        <strain evidence="2">R3-111a-1</strain>
    </source>
</reference>
<dbReference type="EMBL" id="GL385403">
    <property type="protein sequence ID" value="EJT69855.1"/>
    <property type="molecule type" value="Genomic_DNA"/>
</dbReference>
<keyword evidence="3" id="KW-1185">Reference proteome</keyword>
<dbReference type="HOGENOM" id="CLU_3068808_0_0_1"/>
<proteinExistence type="predicted"/>
<dbReference type="EnsemblFungi" id="EJT69855">
    <property type="protein sequence ID" value="EJT69855"/>
    <property type="gene ID" value="GGTG_12738"/>
</dbReference>
<evidence type="ECO:0000313" key="1">
    <source>
        <dbReference type="EMBL" id="EJT69855.1"/>
    </source>
</evidence>
<protein>
    <submittedName>
        <fullName evidence="1 2">Uncharacterized protein</fullName>
    </submittedName>
</protein>
<dbReference type="RefSeq" id="XP_009228903.1">
    <property type="nucleotide sequence ID" value="XM_009230639.1"/>
</dbReference>
<dbReference type="VEuPathDB" id="FungiDB:GGTG_12738"/>
<gene>
    <name evidence="2" type="primary">20353196</name>
    <name evidence="1" type="ORF">GGTG_12738</name>
</gene>
<organism evidence="1">
    <name type="scientific">Gaeumannomyces tritici (strain R3-111a-1)</name>
    <name type="common">Wheat and barley take-all root rot fungus</name>
    <name type="synonym">Gaeumannomyces graminis var. tritici</name>
    <dbReference type="NCBI Taxonomy" id="644352"/>
    <lineage>
        <taxon>Eukaryota</taxon>
        <taxon>Fungi</taxon>
        <taxon>Dikarya</taxon>
        <taxon>Ascomycota</taxon>
        <taxon>Pezizomycotina</taxon>
        <taxon>Sordariomycetes</taxon>
        <taxon>Sordariomycetidae</taxon>
        <taxon>Magnaporthales</taxon>
        <taxon>Magnaporthaceae</taxon>
        <taxon>Gaeumannomyces</taxon>
    </lineage>
</organism>
<evidence type="ECO:0000313" key="2">
    <source>
        <dbReference type="EnsemblFungi" id="EJT69855"/>
    </source>
</evidence>
<evidence type="ECO:0000313" key="3">
    <source>
        <dbReference type="Proteomes" id="UP000006039"/>
    </source>
</evidence>